<dbReference type="PROSITE" id="PS51421">
    <property type="entry name" value="RAS"/>
    <property type="match status" value="1"/>
</dbReference>
<keyword evidence="1" id="KW-0547">Nucleotide-binding</keyword>
<dbReference type="InterPro" id="IPR001806">
    <property type="entry name" value="Small_GTPase"/>
</dbReference>
<evidence type="ECO:0000256" key="1">
    <source>
        <dbReference type="ARBA" id="ARBA00022741"/>
    </source>
</evidence>
<protein>
    <submittedName>
        <fullName evidence="4">Uncharacterized protein</fullName>
    </submittedName>
</protein>
<dbReference type="InterPro" id="IPR050227">
    <property type="entry name" value="Rab"/>
</dbReference>
<dbReference type="Pfam" id="PF00071">
    <property type="entry name" value="Ras"/>
    <property type="match status" value="1"/>
</dbReference>
<dbReference type="InterPro" id="IPR005225">
    <property type="entry name" value="Small_GTP-bd"/>
</dbReference>
<dbReference type="GO" id="GO:0003924">
    <property type="term" value="F:GTPase activity"/>
    <property type="evidence" value="ECO:0007669"/>
    <property type="project" value="InterPro"/>
</dbReference>
<dbReference type="SUPFAM" id="SSF52540">
    <property type="entry name" value="P-loop containing nucleoside triphosphate hydrolases"/>
    <property type="match status" value="1"/>
</dbReference>
<dbReference type="PANTHER" id="PTHR47977">
    <property type="entry name" value="RAS-RELATED PROTEIN RAB"/>
    <property type="match status" value="1"/>
</dbReference>
<dbReference type="NCBIfam" id="TIGR00231">
    <property type="entry name" value="small_GTP"/>
    <property type="match status" value="1"/>
</dbReference>
<dbReference type="SMART" id="SM00173">
    <property type="entry name" value="RAS"/>
    <property type="match status" value="1"/>
</dbReference>
<proteinExistence type="predicted"/>
<dbReference type="PRINTS" id="PR00449">
    <property type="entry name" value="RASTRNSFRMNG"/>
</dbReference>
<accession>A0A6B2LLC2</accession>
<evidence type="ECO:0000313" key="4">
    <source>
        <dbReference type="EMBL" id="NDV37581.1"/>
    </source>
</evidence>
<dbReference type="SMART" id="SM00175">
    <property type="entry name" value="RAB"/>
    <property type="match status" value="1"/>
</dbReference>
<dbReference type="EMBL" id="GIBP01008612">
    <property type="protein sequence ID" value="NDV37581.1"/>
    <property type="molecule type" value="Transcribed_RNA"/>
</dbReference>
<organism evidence="4">
    <name type="scientific">Arcella intermedia</name>
    <dbReference type="NCBI Taxonomy" id="1963864"/>
    <lineage>
        <taxon>Eukaryota</taxon>
        <taxon>Amoebozoa</taxon>
        <taxon>Tubulinea</taxon>
        <taxon>Elardia</taxon>
        <taxon>Arcellinida</taxon>
        <taxon>Sphaerothecina</taxon>
        <taxon>Arcellidae</taxon>
        <taxon>Arcella</taxon>
    </lineage>
</organism>
<dbReference type="Gene3D" id="3.40.50.300">
    <property type="entry name" value="P-loop containing nucleotide triphosphate hydrolases"/>
    <property type="match status" value="1"/>
</dbReference>
<evidence type="ECO:0000256" key="2">
    <source>
        <dbReference type="ARBA" id="ARBA00023134"/>
    </source>
</evidence>
<evidence type="ECO:0000256" key="3">
    <source>
        <dbReference type="ARBA" id="ARBA00023288"/>
    </source>
</evidence>
<dbReference type="InterPro" id="IPR027417">
    <property type="entry name" value="P-loop_NTPase"/>
</dbReference>
<dbReference type="FunFam" id="3.40.50.300:FF:001329">
    <property type="entry name" value="Small GTP-binding protein, putative"/>
    <property type="match status" value="1"/>
</dbReference>
<dbReference type="PROSITE" id="PS51420">
    <property type="entry name" value="RHO"/>
    <property type="match status" value="1"/>
</dbReference>
<dbReference type="GO" id="GO:0005525">
    <property type="term" value="F:GTP binding"/>
    <property type="evidence" value="ECO:0007669"/>
    <property type="project" value="UniProtKB-KW"/>
</dbReference>
<dbReference type="CDD" id="cd00154">
    <property type="entry name" value="Rab"/>
    <property type="match status" value="1"/>
</dbReference>
<dbReference type="SMART" id="SM00174">
    <property type="entry name" value="RHO"/>
    <property type="match status" value="1"/>
</dbReference>
<dbReference type="AlphaFoldDB" id="A0A6B2LLC2"/>
<name>A0A6B2LLC2_9EUKA</name>
<reference evidence="4" key="1">
    <citation type="journal article" date="2020" name="J. Eukaryot. Microbiol.">
        <title>De novo Sequencing, Assembly and Annotation of the Transcriptome for the Free-Living Testate Amoeba Arcella intermedia.</title>
        <authorList>
            <person name="Ribeiro G.M."/>
            <person name="Porfirio-Sousa A.L."/>
            <person name="Maurer-Alcala X.X."/>
            <person name="Katz L.A."/>
            <person name="Lahr D.J.G."/>
        </authorList>
    </citation>
    <scope>NUCLEOTIDE SEQUENCE</scope>
</reference>
<sequence length="178" mass="19957">MLFKLVMVGEVGVGKSSLLLRYTDHTFTDQDIASIGADFKVKHMVSHRKKLKLQIWDTAGMEKFRLMTSSYFGGANGVVVVFDVTNRDSFANAERWIAEATNYSNQDQPLKYVFVGNKVDLVSDKTKREVATSEGESLAKKYNNSTYFEASAKSNLHVDELFECLASQLVEQNLNPLA</sequence>
<dbReference type="SMART" id="SM00176">
    <property type="entry name" value="RAN"/>
    <property type="match status" value="1"/>
</dbReference>
<keyword evidence="3" id="KW-0449">Lipoprotein</keyword>
<keyword evidence="2" id="KW-0342">GTP-binding</keyword>
<dbReference type="PROSITE" id="PS51419">
    <property type="entry name" value="RAB"/>
    <property type="match status" value="1"/>
</dbReference>